<dbReference type="PANTHER" id="PTHR34406">
    <property type="entry name" value="PROTEIN YCEI"/>
    <property type="match status" value="1"/>
</dbReference>
<dbReference type="RefSeq" id="WP_109922244.1">
    <property type="nucleotide sequence ID" value="NZ_QGLF01000004.1"/>
</dbReference>
<dbReference type="Proteomes" id="UP000246077">
    <property type="component" value="Unassembled WGS sequence"/>
</dbReference>
<dbReference type="AlphaFoldDB" id="A0A317DZ89"/>
<feature type="signal peptide" evidence="1">
    <location>
        <begin position="1"/>
        <end position="24"/>
    </location>
</feature>
<gene>
    <name evidence="3" type="ORF">DKG75_16455</name>
</gene>
<reference evidence="4" key="1">
    <citation type="submission" date="2018-05" db="EMBL/GenBank/DDBJ databases">
        <title>Zavarzinia sp. HR-AS.</title>
        <authorList>
            <person name="Lee Y."/>
            <person name="Jeon C.O."/>
        </authorList>
    </citation>
    <scope>NUCLEOTIDE SEQUENCE [LARGE SCALE GENOMIC DNA]</scope>
    <source>
        <strain evidence="4">DSM 1231</strain>
    </source>
</reference>
<evidence type="ECO:0000313" key="3">
    <source>
        <dbReference type="EMBL" id="PWR20029.1"/>
    </source>
</evidence>
<evidence type="ECO:0000259" key="2">
    <source>
        <dbReference type="SMART" id="SM00867"/>
    </source>
</evidence>
<proteinExistence type="predicted"/>
<dbReference type="InterPro" id="IPR007372">
    <property type="entry name" value="Lipid/polyisoprenoid-bd_YceI"/>
</dbReference>
<dbReference type="InterPro" id="IPR036761">
    <property type="entry name" value="TTHA0802/YceI-like_sf"/>
</dbReference>
<keyword evidence="1" id="KW-0732">Signal</keyword>
<name>A0A317DZ89_9PROT</name>
<dbReference type="Pfam" id="PF04264">
    <property type="entry name" value="YceI"/>
    <property type="match status" value="1"/>
</dbReference>
<dbReference type="Gene3D" id="2.40.128.110">
    <property type="entry name" value="Lipid/polyisoprenoid-binding, YceI-like"/>
    <property type="match status" value="1"/>
</dbReference>
<sequence>MKKAACLAAALLFTTLATPIAALAQTTPVAELPAGAYKLDPTHTSVTFKVKHMGLSNYTARFAKAEIDLDFNPKDPSKSTVAATIDPLSIKTDYPFPDKTDFDKELSSDARWLNAGKFPAITFKSTKVEVTGENTGKITGDLTLLGVTKPVVLDVTFNAGYAKHPMAGIPALGFSATTTIKRSDWGFTTFVPAIGDEVQIFIETEFTKPN</sequence>
<feature type="domain" description="Lipid/polyisoprenoid-binding YceI-like" evidence="2">
    <location>
        <begin position="36"/>
        <end position="207"/>
    </location>
</feature>
<dbReference type="OrthoDB" id="9811006at2"/>
<protein>
    <submittedName>
        <fullName evidence="3">Polyisoprenoid-binding protein</fullName>
    </submittedName>
</protein>
<keyword evidence="4" id="KW-1185">Reference proteome</keyword>
<evidence type="ECO:0000313" key="4">
    <source>
        <dbReference type="Proteomes" id="UP000246077"/>
    </source>
</evidence>
<dbReference type="EMBL" id="QGLF01000004">
    <property type="protein sequence ID" value="PWR20029.1"/>
    <property type="molecule type" value="Genomic_DNA"/>
</dbReference>
<organism evidence="3 4">
    <name type="scientific">Zavarzinia compransoris</name>
    <dbReference type="NCBI Taxonomy" id="1264899"/>
    <lineage>
        <taxon>Bacteria</taxon>
        <taxon>Pseudomonadati</taxon>
        <taxon>Pseudomonadota</taxon>
        <taxon>Alphaproteobacteria</taxon>
        <taxon>Rhodospirillales</taxon>
        <taxon>Zavarziniaceae</taxon>
        <taxon>Zavarzinia</taxon>
    </lineage>
</organism>
<dbReference type="SUPFAM" id="SSF101874">
    <property type="entry name" value="YceI-like"/>
    <property type="match status" value="1"/>
</dbReference>
<comment type="caution">
    <text evidence="3">The sequence shown here is derived from an EMBL/GenBank/DDBJ whole genome shotgun (WGS) entry which is preliminary data.</text>
</comment>
<dbReference type="PANTHER" id="PTHR34406:SF1">
    <property type="entry name" value="PROTEIN YCEI"/>
    <property type="match status" value="1"/>
</dbReference>
<accession>A0A317DZ89</accession>
<evidence type="ECO:0000256" key="1">
    <source>
        <dbReference type="SAM" id="SignalP"/>
    </source>
</evidence>
<feature type="chain" id="PRO_5016382765" evidence="1">
    <location>
        <begin position="25"/>
        <end position="210"/>
    </location>
</feature>
<dbReference type="SMART" id="SM00867">
    <property type="entry name" value="YceI"/>
    <property type="match status" value="1"/>
</dbReference>